<keyword evidence="2" id="KW-1185">Reference proteome</keyword>
<reference evidence="1 2" key="1">
    <citation type="journal article" date="2022" name="Nat. Ecol. Evol.">
        <title>A masculinizing supergene underlies an exaggerated male reproductive morph in a spider.</title>
        <authorList>
            <person name="Hendrickx F."/>
            <person name="De Corte Z."/>
            <person name="Sonet G."/>
            <person name="Van Belleghem S.M."/>
            <person name="Kostlbacher S."/>
            <person name="Vangestel C."/>
        </authorList>
    </citation>
    <scope>NUCLEOTIDE SEQUENCE [LARGE SCALE GENOMIC DNA]</scope>
    <source>
        <strain evidence="1">W744_W776</strain>
    </source>
</reference>
<protein>
    <submittedName>
        <fullName evidence="1">Uncharacterized protein</fullName>
    </submittedName>
</protein>
<evidence type="ECO:0000313" key="2">
    <source>
        <dbReference type="Proteomes" id="UP000827092"/>
    </source>
</evidence>
<gene>
    <name evidence="1" type="ORF">JTE90_025702</name>
</gene>
<name>A0AAV6UJ94_9ARAC</name>
<accession>A0AAV6UJ94</accession>
<sequence>MYFPDLKKGELPKKKNFKGPYRILEAYNSVNYSVVDINDPRAKPQRVHSERLIPFEARNTQNNTNTDDAQFIDKNATLVKKPHAAFDTNDEEDQIPLYTFPKQRATLRENPTRVDDESEHDSDSTEIYEAAGGVEPTPLVTVPTPVTNIKYNLRTRTVVEKPREKAEQPTLVRLLDKLTDALK</sequence>
<comment type="caution">
    <text evidence="1">The sequence shown here is derived from an EMBL/GenBank/DDBJ whole genome shotgun (WGS) entry which is preliminary data.</text>
</comment>
<dbReference type="AlphaFoldDB" id="A0AAV6UJ94"/>
<organism evidence="1 2">
    <name type="scientific">Oedothorax gibbosus</name>
    <dbReference type="NCBI Taxonomy" id="931172"/>
    <lineage>
        <taxon>Eukaryota</taxon>
        <taxon>Metazoa</taxon>
        <taxon>Ecdysozoa</taxon>
        <taxon>Arthropoda</taxon>
        <taxon>Chelicerata</taxon>
        <taxon>Arachnida</taxon>
        <taxon>Araneae</taxon>
        <taxon>Araneomorphae</taxon>
        <taxon>Entelegynae</taxon>
        <taxon>Araneoidea</taxon>
        <taxon>Linyphiidae</taxon>
        <taxon>Erigoninae</taxon>
        <taxon>Oedothorax</taxon>
    </lineage>
</organism>
<evidence type="ECO:0000313" key="1">
    <source>
        <dbReference type="EMBL" id="KAG8183818.1"/>
    </source>
</evidence>
<dbReference type="EMBL" id="JAFNEN010000402">
    <property type="protein sequence ID" value="KAG8183818.1"/>
    <property type="molecule type" value="Genomic_DNA"/>
</dbReference>
<proteinExistence type="predicted"/>
<dbReference type="Proteomes" id="UP000827092">
    <property type="component" value="Unassembled WGS sequence"/>
</dbReference>